<accession>A0A3E2HF61</accession>
<evidence type="ECO:0000313" key="3">
    <source>
        <dbReference type="EMBL" id="RFU32007.1"/>
    </source>
</evidence>
<gene>
    <name evidence="3" type="ORF">B7463_g4308</name>
</gene>
<proteinExistence type="predicted"/>
<reference evidence="3 4" key="1">
    <citation type="submission" date="2018-05" db="EMBL/GenBank/DDBJ databases">
        <title>Draft genome sequence of Scytalidium lignicola DSM 105466, a ubiquitous saprotrophic fungus.</title>
        <authorList>
            <person name="Buettner E."/>
            <person name="Gebauer A.M."/>
            <person name="Hofrichter M."/>
            <person name="Liers C."/>
            <person name="Kellner H."/>
        </authorList>
    </citation>
    <scope>NUCLEOTIDE SEQUENCE [LARGE SCALE GENOMIC DNA]</scope>
    <source>
        <strain evidence="3 4">DSM 105466</strain>
    </source>
</reference>
<feature type="compositionally biased region" description="Basic and acidic residues" evidence="1">
    <location>
        <begin position="284"/>
        <end position="298"/>
    </location>
</feature>
<keyword evidence="4" id="KW-1185">Reference proteome</keyword>
<dbReference type="STRING" id="5539.A0A3E2HF61"/>
<keyword evidence="2" id="KW-0472">Membrane</keyword>
<dbReference type="EMBL" id="NCSJ02000063">
    <property type="protein sequence ID" value="RFU32007.1"/>
    <property type="molecule type" value="Genomic_DNA"/>
</dbReference>
<feature type="non-terminal residue" evidence="3">
    <location>
        <position position="1"/>
    </location>
</feature>
<comment type="caution">
    <text evidence="3">The sequence shown here is derived from an EMBL/GenBank/DDBJ whole genome shotgun (WGS) entry which is preliminary data.</text>
</comment>
<evidence type="ECO:0000256" key="2">
    <source>
        <dbReference type="SAM" id="Phobius"/>
    </source>
</evidence>
<dbReference type="OMA" id="EPKTQYI"/>
<protein>
    <recommendedName>
        <fullName evidence="5">Cytoskeleton-associated protein</fullName>
    </recommendedName>
</protein>
<keyword evidence="2" id="KW-1133">Transmembrane helix</keyword>
<dbReference type="OrthoDB" id="5385189at2759"/>
<dbReference type="AlphaFoldDB" id="A0A3E2HF61"/>
<feature type="region of interest" description="Disordered" evidence="1">
    <location>
        <begin position="243"/>
        <end position="325"/>
    </location>
</feature>
<evidence type="ECO:0000313" key="4">
    <source>
        <dbReference type="Proteomes" id="UP000258309"/>
    </source>
</evidence>
<keyword evidence="2" id="KW-0812">Transmembrane</keyword>
<sequence length="325" mass="37169">MAALSPAASDRLLIFGLGLTTFAVLGFMRYLLVENREAAKIKPPQNKPQYITQDVEDSLKLETLNKLLDSPNYGIQETTAIIICERALHDGVTIDTLLWYITRPDHDMREKGIRALTMMMNSSLISMINKPKTYFAIVKSLEYSVTDYEHNAYDPEWDNWYLRDVVEQGCLLVLGQLVEKCGVDGLVKARFVDRWLVKEPWGTSGSVEEIQHNFSESLVKHNRLNQITTPLADDEAGRKQLEKVGLLRPEPVEDQEGSKDGEIIHERGSTAGEDESIDNVVTENSRRPRDQNREEEHLRRRHREAMVLNDGTRPLGRSDIIQRER</sequence>
<organism evidence="3 4">
    <name type="scientific">Scytalidium lignicola</name>
    <name type="common">Hyphomycete</name>
    <dbReference type="NCBI Taxonomy" id="5539"/>
    <lineage>
        <taxon>Eukaryota</taxon>
        <taxon>Fungi</taxon>
        <taxon>Dikarya</taxon>
        <taxon>Ascomycota</taxon>
        <taxon>Pezizomycotina</taxon>
        <taxon>Leotiomycetes</taxon>
        <taxon>Leotiomycetes incertae sedis</taxon>
        <taxon>Scytalidium</taxon>
    </lineage>
</organism>
<dbReference type="Proteomes" id="UP000258309">
    <property type="component" value="Unassembled WGS sequence"/>
</dbReference>
<feature type="compositionally biased region" description="Basic and acidic residues" evidence="1">
    <location>
        <begin position="256"/>
        <end position="268"/>
    </location>
</feature>
<feature type="non-terminal residue" evidence="3">
    <location>
        <position position="325"/>
    </location>
</feature>
<evidence type="ECO:0000256" key="1">
    <source>
        <dbReference type="SAM" id="MobiDB-lite"/>
    </source>
</evidence>
<evidence type="ECO:0008006" key="5">
    <source>
        <dbReference type="Google" id="ProtNLM"/>
    </source>
</evidence>
<name>A0A3E2HF61_SCYLI</name>
<feature type="transmembrane region" description="Helical" evidence="2">
    <location>
        <begin position="12"/>
        <end position="32"/>
    </location>
</feature>